<keyword evidence="2" id="KW-0902">Two-component regulatory system</keyword>
<gene>
    <name evidence="10" type="ORF">I6N96_14020</name>
</gene>
<evidence type="ECO:0000256" key="7">
    <source>
        <dbReference type="PROSITE-ProRule" id="PRU01091"/>
    </source>
</evidence>
<dbReference type="PROSITE" id="PS51755">
    <property type="entry name" value="OMPR_PHOB"/>
    <property type="match status" value="1"/>
</dbReference>
<evidence type="ECO:0000256" key="4">
    <source>
        <dbReference type="ARBA" id="ARBA00023125"/>
    </source>
</evidence>
<dbReference type="Pfam" id="PF00072">
    <property type="entry name" value="Response_reg"/>
    <property type="match status" value="1"/>
</dbReference>
<dbReference type="SUPFAM" id="SSF46894">
    <property type="entry name" value="C-terminal effector domain of the bipartite response regulators"/>
    <property type="match status" value="1"/>
</dbReference>
<proteinExistence type="predicted"/>
<evidence type="ECO:0000256" key="3">
    <source>
        <dbReference type="ARBA" id="ARBA00023015"/>
    </source>
</evidence>
<feature type="DNA-binding region" description="OmpR/PhoB-type" evidence="7">
    <location>
        <begin position="125"/>
        <end position="223"/>
    </location>
</feature>
<dbReference type="PANTHER" id="PTHR48111">
    <property type="entry name" value="REGULATOR OF RPOS"/>
    <property type="match status" value="1"/>
</dbReference>
<keyword evidence="4 7" id="KW-0238">DNA-binding</keyword>
<dbReference type="PROSITE" id="PS50110">
    <property type="entry name" value="RESPONSE_REGULATORY"/>
    <property type="match status" value="1"/>
</dbReference>
<dbReference type="InterPro" id="IPR016032">
    <property type="entry name" value="Sig_transdc_resp-reg_C-effctor"/>
</dbReference>
<protein>
    <submittedName>
        <fullName evidence="10">Response regulator transcription factor</fullName>
    </submittedName>
</protein>
<dbReference type="SMART" id="SM00448">
    <property type="entry name" value="REC"/>
    <property type="match status" value="1"/>
</dbReference>
<evidence type="ECO:0000256" key="2">
    <source>
        <dbReference type="ARBA" id="ARBA00023012"/>
    </source>
</evidence>
<accession>A0ABS4CMA2</accession>
<evidence type="ECO:0000313" key="11">
    <source>
        <dbReference type="Proteomes" id="UP000673375"/>
    </source>
</evidence>
<name>A0ABS4CMA2_9ENTE</name>
<organism evidence="10 11">
    <name type="scientific">Enterococcus larvae</name>
    <dbReference type="NCBI Taxonomy" id="2794352"/>
    <lineage>
        <taxon>Bacteria</taxon>
        <taxon>Bacillati</taxon>
        <taxon>Bacillota</taxon>
        <taxon>Bacilli</taxon>
        <taxon>Lactobacillales</taxon>
        <taxon>Enterococcaceae</taxon>
        <taxon>Enterococcus</taxon>
    </lineage>
</organism>
<dbReference type="InterPro" id="IPR011006">
    <property type="entry name" value="CheY-like_superfamily"/>
</dbReference>
<evidence type="ECO:0000259" key="9">
    <source>
        <dbReference type="PROSITE" id="PS51755"/>
    </source>
</evidence>
<dbReference type="InterPro" id="IPR036388">
    <property type="entry name" value="WH-like_DNA-bd_sf"/>
</dbReference>
<keyword evidence="5" id="KW-0804">Transcription</keyword>
<dbReference type="RefSeq" id="WP_209558174.1">
    <property type="nucleotide sequence ID" value="NZ_JAEDXU010000007.1"/>
</dbReference>
<dbReference type="SUPFAM" id="SSF52172">
    <property type="entry name" value="CheY-like"/>
    <property type="match status" value="1"/>
</dbReference>
<dbReference type="Proteomes" id="UP000673375">
    <property type="component" value="Unassembled WGS sequence"/>
</dbReference>
<evidence type="ECO:0000256" key="5">
    <source>
        <dbReference type="ARBA" id="ARBA00023163"/>
    </source>
</evidence>
<dbReference type="InterPro" id="IPR001789">
    <property type="entry name" value="Sig_transdc_resp-reg_receiver"/>
</dbReference>
<evidence type="ECO:0000259" key="8">
    <source>
        <dbReference type="PROSITE" id="PS50110"/>
    </source>
</evidence>
<dbReference type="CDD" id="cd00383">
    <property type="entry name" value="trans_reg_C"/>
    <property type="match status" value="1"/>
</dbReference>
<dbReference type="Gene3D" id="1.10.10.10">
    <property type="entry name" value="Winged helix-like DNA-binding domain superfamily/Winged helix DNA-binding domain"/>
    <property type="match status" value="1"/>
</dbReference>
<comment type="caution">
    <text evidence="10">The sequence shown here is derived from an EMBL/GenBank/DDBJ whole genome shotgun (WGS) entry which is preliminary data.</text>
</comment>
<evidence type="ECO:0000256" key="1">
    <source>
        <dbReference type="ARBA" id="ARBA00022553"/>
    </source>
</evidence>
<dbReference type="InterPro" id="IPR001867">
    <property type="entry name" value="OmpR/PhoB-type_DNA-bd"/>
</dbReference>
<dbReference type="Gene3D" id="6.10.250.690">
    <property type="match status" value="1"/>
</dbReference>
<feature type="domain" description="OmpR/PhoB-type" evidence="9">
    <location>
        <begin position="125"/>
        <end position="223"/>
    </location>
</feature>
<dbReference type="EMBL" id="JAEDXU010000007">
    <property type="protein sequence ID" value="MBP1047397.1"/>
    <property type="molecule type" value="Genomic_DNA"/>
</dbReference>
<dbReference type="InterPro" id="IPR039420">
    <property type="entry name" value="WalR-like"/>
</dbReference>
<keyword evidence="3" id="KW-0805">Transcription regulation</keyword>
<evidence type="ECO:0000256" key="6">
    <source>
        <dbReference type="PROSITE-ProRule" id="PRU00169"/>
    </source>
</evidence>
<dbReference type="Pfam" id="PF00486">
    <property type="entry name" value="Trans_reg_C"/>
    <property type="match status" value="1"/>
</dbReference>
<evidence type="ECO:0000313" key="10">
    <source>
        <dbReference type="EMBL" id="MBP1047397.1"/>
    </source>
</evidence>
<dbReference type="PANTHER" id="PTHR48111:SF1">
    <property type="entry name" value="TWO-COMPONENT RESPONSE REGULATOR ORR33"/>
    <property type="match status" value="1"/>
</dbReference>
<sequence>MKLLLVEDEQMLAEAVAQMLKKDGYSVDIAEDGETGLDCLLSGIYDIAVLDIMLPKKDGITLLKQARTEGIDTPILMLTAKGELMDRVEGLNNGADDYLCKPFQYEELLARLRALGRRKKEYQNEGLLTAGDFTLNPYTCMLTTEEYSIKLTNKEAGILEMLVINHPQLSTKESFIEKLWGFDSDAEDKHVEIQISLLRKKLKQVHSHTQIKVIRRLGYLLEFSTR</sequence>
<feature type="modified residue" description="4-aspartylphosphate" evidence="6">
    <location>
        <position position="51"/>
    </location>
</feature>
<feature type="domain" description="Response regulatory" evidence="8">
    <location>
        <begin position="2"/>
        <end position="116"/>
    </location>
</feature>
<keyword evidence="1 6" id="KW-0597">Phosphoprotein</keyword>
<keyword evidence="11" id="KW-1185">Reference proteome</keyword>
<reference evidence="10 11" key="1">
    <citation type="submission" date="2020-12" db="EMBL/GenBank/DDBJ databases">
        <title>Vagococcus allomyrinae sp. nov. and Enterococcus lavae sp. nov., isolated from the larvae of Allomyrina dichotoma.</title>
        <authorList>
            <person name="Lee S.D."/>
        </authorList>
    </citation>
    <scope>NUCLEOTIDE SEQUENCE [LARGE SCALE GENOMIC DNA]</scope>
    <source>
        <strain evidence="10 11">BWM-S5</strain>
    </source>
</reference>
<dbReference type="Gene3D" id="3.40.50.2300">
    <property type="match status" value="1"/>
</dbReference>
<dbReference type="SMART" id="SM00862">
    <property type="entry name" value="Trans_reg_C"/>
    <property type="match status" value="1"/>
</dbReference>